<organism evidence="1 2">
    <name type="scientific">Mycena chlorophos</name>
    <name type="common">Agaric fungus</name>
    <name type="synonym">Agaricus chlorophos</name>
    <dbReference type="NCBI Taxonomy" id="658473"/>
    <lineage>
        <taxon>Eukaryota</taxon>
        <taxon>Fungi</taxon>
        <taxon>Dikarya</taxon>
        <taxon>Basidiomycota</taxon>
        <taxon>Agaricomycotina</taxon>
        <taxon>Agaricomycetes</taxon>
        <taxon>Agaricomycetidae</taxon>
        <taxon>Agaricales</taxon>
        <taxon>Marasmiineae</taxon>
        <taxon>Mycenaceae</taxon>
        <taxon>Mycena</taxon>
    </lineage>
</organism>
<comment type="caution">
    <text evidence="1">The sequence shown here is derived from an EMBL/GenBank/DDBJ whole genome shotgun (WGS) entry which is preliminary data.</text>
</comment>
<evidence type="ECO:0000313" key="2">
    <source>
        <dbReference type="Proteomes" id="UP000613580"/>
    </source>
</evidence>
<dbReference type="Proteomes" id="UP000613580">
    <property type="component" value="Unassembled WGS sequence"/>
</dbReference>
<dbReference type="AlphaFoldDB" id="A0A146HNP1"/>
<proteinExistence type="predicted"/>
<sequence>MAETESVPQPAASTVEINDMVFCSHFKEVCSDCSFDGREDNDAVLGFDFIDRDGIELPVTTLNKDGQYQCKKHGSPSCSQCYGFKKQINKLRLAAKKAGKK</sequence>
<gene>
    <name evidence="1" type="ORF">HMN09_01184500</name>
</gene>
<keyword evidence="2" id="KW-1185">Reference proteome</keyword>
<dbReference type="OrthoDB" id="2533496at2759"/>
<reference evidence="1" key="1">
    <citation type="submission" date="2020-05" db="EMBL/GenBank/DDBJ databases">
        <title>Mycena genomes resolve the evolution of fungal bioluminescence.</title>
        <authorList>
            <person name="Tsai I.J."/>
        </authorList>
    </citation>
    <scope>NUCLEOTIDE SEQUENCE</scope>
    <source>
        <strain evidence="1">110903Hualien_Pintung</strain>
    </source>
</reference>
<evidence type="ECO:0000313" key="1">
    <source>
        <dbReference type="EMBL" id="KAF7293884.1"/>
    </source>
</evidence>
<name>A0A146HNP1_MYCCL</name>
<dbReference type="EMBL" id="JACAZE010000020">
    <property type="protein sequence ID" value="KAF7293884.1"/>
    <property type="molecule type" value="Genomic_DNA"/>
</dbReference>
<accession>A0A146HNP1</accession>
<protein>
    <submittedName>
        <fullName evidence="1">Uncharacterized protein</fullName>
    </submittedName>
</protein>